<feature type="compositionally biased region" description="Polar residues" evidence="1">
    <location>
        <begin position="400"/>
        <end position="412"/>
    </location>
</feature>
<feature type="compositionally biased region" description="Polar residues" evidence="1">
    <location>
        <begin position="239"/>
        <end position="263"/>
    </location>
</feature>
<feature type="compositionally biased region" description="Low complexity" evidence="1">
    <location>
        <begin position="344"/>
        <end position="368"/>
    </location>
</feature>
<dbReference type="EMBL" id="CP015056">
    <property type="protein sequence ID" value="QGN15059.1"/>
    <property type="molecule type" value="Genomic_DNA"/>
</dbReference>
<feature type="compositionally biased region" description="Polar residues" evidence="1">
    <location>
        <begin position="426"/>
        <end position="456"/>
    </location>
</feature>
<keyword evidence="3" id="KW-1185">Reference proteome</keyword>
<feature type="compositionally biased region" description="Polar residues" evidence="1">
    <location>
        <begin position="282"/>
        <end position="296"/>
    </location>
</feature>
<feature type="compositionally biased region" description="Low complexity" evidence="1">
    <location>
        <begin position="381"/>
        <end position="392"/>
    </location>
</feature>
<feature type="compositionally biased region" description="Low complexity" evidence="1">
    <location>
        <begin position="462"/>
        <end position="482"/>
    </location>
</feature>
<feature type="compositionally biased region" description="Polar residues" evidence="1">
    <location>
        <begin position="209"/>
        <end position="218"/>
    </location>
</feature>
<feature type="compositionally biased region" description="Basic and acidic residues" evidence="1">
    <location>
        <begin position="223"/>
        <end position="232"/>
    </location>
</feature>
<reference evidence="2 3" key="2">
    <citation type="submission" date="2019-11" db="EMBL/GenBank/DDBJ databases">
        <authorList>
            <person name="Lu H."/>
        </authorList>
    </citation>
    <scope>NUCLEOTIDE SEQUENCE [LARGE SCALE GENOMIC DNA]</scope>
    <source>
        <strain evidence="2 3">FIM1</strain>
    </source>
</reference>
<evidence type="ECO:0000313" key="2">
    <source>
        <dbReference type="EMBL" id="QGN15059.1"/>
    </source>
</evidence>
<feature type="compositionally biased region" description="Basic and acidic residues" evidence="1">
    <location>
        <begin position="177"/>
        <end position="203"/>
    </location>
</feature>
<gene>
    <name evidence="2" type="primary">EAP1</name>
    <name evidence="2" type="ORF">FIM1_1744</name>
</gene>
<accession>A0ABX6EVZ1</accession>
<protein>
    <submittedName>
        <fullName evidence="2">Protein EAP1</fullName>
    </submittedName>
</protein>
<feature type="compositionally biased region" description="Low complexity" evidence="1">
    <location>
        <begin position="629"/>
        <end position="641"/>
    </location>
</feature>
<feature type="compositionally biased region" description="Basic and acidic residues" evidence="1">
    <location>
        <begin position="112"/>
        <end position="124"/>
    </location>
</feature>
<feature type="region of interest" description="Disordered" evidence="1">
    <location>
        <begin position="91"/>
        <end position="497"/>
    </location>
</feature>
<evidence type="ECO:0000256" key="1">
    <source>
        <dbReference type="SAM" id="MobiDB-lite"/>
    </source>
</evidence>
<dbReference type="Proteomes" id="UP000422736">
    <property type="component" value="Chromosome 3"/>
</dbReference>
<feature type="compositionally biased region" description="Acidic residues" evidence="1">
    <location>
        <begin position="157"/>
        <end position="166"/>
    </location>
</feature>
<name>A0ABX6EVZ1_KLUMA</name>
<feature type="compositionally biased region" description="Basic and acidic residues" evidence="1">
    <location>
        <begin position="269"/>
        <end position="281"/>
    </location>
</feature>
<proteinExistence type="predicted"/>
<evidence type="ECO:0000313" key="3">
    <source>
        <dbReference type="Proteomes" id="UP000422736"/>
    </source>
</evidence>
<feature type="compositionally biased region" description="Low complexity" evidence="1">
    <location>
        <begin position="413"/>
        <end position="425"/>
    </location>
</feature>
<sequence>MSLEEMQVSEGDRALENGLARFLMKVKENIDSGEIEEDGSISFRYSLDYKPEFSSDEGKAKVIYSHNELVAIQESVTKEDIERQKTLLPSKKFWRLPANGSGLPNRRGVNGKGHDERSGGKERGGAQNGNARNGRNGRNKRQGGSSGAKKMEKDNNEEYIALEEQMETTGNPMADFENWRNKMRELERKKKGLDADNGAKNKDDDDTAPAQNFSSISDFFNLKPDEKTKIPMEELEPATASNTSDNGTSARDSSSNEYSSQELDNGLSKQHDGTDEEREKLSNNNKGSSSRFSSFFHTGASPELIDSHRIAKPPSQSLEEARPAAGSRLLSLFNNDSKSSDSIPQHQQPQAQVQPQAQPPQQQQQQQQPPQPQPQQSNIPNAGQFGAGNNNNSRRGVNPAMNNGRNTGLPEQSSTTSLSSGASSTNPQQRRSNDASGSVFLQSLMSKGGETANNQPVPAPPGLSQQPPHQHQQQIPPHLQNQASFPNTTQQRKMGQKMQQIQPNTGYPVGMPSHMMVPPPMGMPPHHFQGGYAMPPPPPPGMGQPRVVNNGNNFPEHMVNQQQNQPMGQERSAGHHPQQPYMMPGMPMNYNGQNVPIPPQGFPQNSFPYGRPMMPPQFQQQPPGPPGPQQQQQQRQQQQQQHPNSRR</sequence>
<feature type="region of interest" description="Disordered" evidence="1">
    <location>
        <begin position="595"/>
        <end position="647"/>
    </location>
</feature>
<feature type="compositionally biased region" description="Polar residues" evidence="1">
    <location>
        <begin position="332"/>
        <end position="343"/>
    </location>
</feature>
<organism evidence="2 3">
    <name type="scientific">Kluyveromyces marxianus</name>
    <name type="common">Yeast</name>
    <name type="synonym">Candida kefyr</name>
    <dbReference type="NCBI Taxonomy" id="4911"/>
    <lineage>
        <taxon>Eukaryota</taxon>
        <taxon>Fungi</taxon>
        <taxon>Dikarya</taxon>
        <taxon>Ascomycota</taxon>
        <taxon>Saccharomycotina</taxon>
        <taxon>Saccharomycetes</taxon>
        <taxon>Saccharomycetales</taxon>
        <taxon>Saccharomycetaceae</taxon>
        <taxon>Kluyveromyces</taxon>
    </lineage>
</organism>
<feature type="compositionally biased region" description="Polar residues" evidence="1">
    <location>
        <begin position="483"/>
        <end position="497"/>
    </location>
</feature>
<reference evidence="2 3" key="1">
    <citation type="submission" date="2016-03" db="EMBL/GenBank/DDBJ databases">
        <title>How can Kluyveromyces marxianus grow so fast - potential evolutionary course in Saccharomyces Complex revealed by comparative genomics.</title>
        <authorList>
            <person name="Mo W."/>
            <person name="Lu W."/>
            <person name="Yang X."/>
            <person name="Qi J."/>
            <person name="Lv H."/>
        </authorList>
    </citation>
    <scope>NUCLEOTIDE SEQUENCE [LARGE SCALE GENOMIC DNA]</scope>
    <source>
        <strain evidence="2 3">FIM1</strain>
    </source>
</reference>